<reference evidence="1" key="1">
    <citation type="submission" date="2020-10" db="EMBL/GenBank/DDBJ databases">
        <authorList>
            <person name="Han B."/>
            <person name="Lu T."/>
            <person name="Zhao Q."/>
            <person name="Huang X."/>
            <person name="Zhao Y."/>
        </authorList>
    </citation>
    <scope>NUCLEOTIDE SEQUENCE</scope>
</reference>
<sequence>MASNESLFSIQGASDLYPGSRSHFDFYYYEVMAEAADSKLPSQSSAGAAGASAHERNWHLDPTNLVPNGSFRWVGIVP</sequence>
<dbReference type="EMBL" id="CAJGYO010000001">
    <property type="protein sequence ID" value="CAD6202388.1"/>
    <property type="molecule type" value="Genomic_DNA"/>
</dbReference>
<accession>A0A811M6R8</accession>
<organism evidence="1 2">
    <name type="scientific">Miscanthus lutarioriparius</name>
    <dbReference type="NCBI Taxonomy" id="422564"/>
    <lineage>
        <taxon>Eukaryota</taxon>
        <taxon>Viridiplantae</taxon>
        <taxon>Streptophyta</taxon>
        <taxon>Embryophyta</taxon>
        <taxon>Tracheophyta</taxon>
        <taxon>Spermatophyta</taxon>
        <taxon>Magnoliopsida</taxon>
        <taxon>Liliopsida</taxon>
        <taxon>Poales</taxon>
        <taxon>Poaceae</taxon>
        <taxon>PACMAD clade</taxon>
        <taxon>Panicoideae</taxon>
        <taxon>Andropogonodae</taxon>
        <taxon>Andropogoneae</taxon>
        <taxon>Saccharinae</taxon>
        <taxon>Miscanthus</taxon>
    </lineage>
</organism>
<evidence type="ECO:0000313" key="2">
    <source>
        <dbReference type="Proteomes" id="UP000604825"/>
    </source>
</evidence>
<dbReference type="Proteomes" id="UP000604825">
    <property type="component" value="Unassembled WGS sequence"/>
</dbReference>
<gene>
    <name evidence="1" type="ORF">NCGR_LOCUS677</name>
</gene>
<name>A0A811M6R8_9POAL</name>
<proteinExistence type="predicted"/>
<protein>
    <submittedName>
        <fullName evidence="1">Uncharacterized protein</fullName>
    </submittedName>
</protein>
<keyword evidence="2" id="KW-1185">Reference proteome</keyword>
<evidence type="ECO:0000313" key="1">
    <source>
        <dbReference type="EMBL" id="CAD6202388.1"/>
    </source>
</evidence>
<comment type="caution">
    <text evidence="1">The sequence shown here is derived from an EMBL/GenBank/DDBJ whole genome shotgun (WGS) entry which is preliminary data.</text>
</comment>
<dbReference type="OrthoDB" id="676141at2759"/>
<dbReference type="AlphaFoldDB" id="A0A811M6R8"/>